<dbReference type="OrthoDB" id="10501072at2759"/>
<evidence type="ECO:0000256" key="1">
    <source>
        <dbReference type="SAM" id="MobiDB-lite"/>
    </source>
</evidence>
<name>A0A835MTW9_9ROSI</name>
<sequence>MANHEGKHEENHGAVNDNHLHDGDKGMQVVQDQLDYLSLAIAALKGRIQARFGDINARFDDFITRVKALRLHTNMNRGKRKAHDGNEAHNQPLSEPIHANPNGQYDYRYSYDEEDPFWLIEGTNNNHKEKCAWRHTLGRLYLRPIPKIPPKQQLVNMKGIEEDELGGGC</sequence>
<gene>
    <name evidence="2" type="ORF">SADUNF_Sadunf10G0009400</name>
</gene>
<feature type="region of interest" description="Disordered" evidence="1">
    <location>
        <begin position="1"/>
        <end position="23"/>
    </location>
</feature>
<evidence type="ECO:0000313" key="2">
    <source>
        <dbReference type="EMBL" id="KAF9673296.1"/>
    </source>
</evidence>
<organism evidence="2 3">
    <name type="scientific">Salix dunnii</name>
    <dbReference type="NCBI Taxonomy" id="1413687"/>
    <lineage>
        <taxon>Eukaryota</taxon>
        <taxon>Viridiplantae</taxon>
        <taxon>Streptophyta</taxon>
        <taxon>Embryophyta</taxon>
        <taxon>Tracheophyta</taxon>
        <taxon>Spermatophyta</taxon>
        <taxon>Magnoliopsida</taxon>
        <taxon>eudicotyledons</taxon>
        <taxon>Gunneridae</taxon>
        <taxon>Pentapetalae</taxon>
        <taxon>rosids</taxon>
        <taxon>fabids</taxon>
        <taxon>Malpighiales</taxon>
        <taxon>Salicaceae</taxon>
        <taxon>Saliceae</taxon>
        <taxon>Salix</taxon>
    </lineage>
</organism>
<accession>A0A835MTW9</accession>
<feature type="region of interest" description="Disordered" evidence="1">
    <location>
        <begin position="77"/>
        <end position="101"/>
    </location>
</feature>
<comment type="caution">
    <text evidence="2">The sequence shown here is derived from an EMBL/GenBank/DDBJ whole genome shotgun (WGS) entry which is preliminary data.</text>
</comment>
<evidence type="ECO:0000313" key="3">
    <source>
        <dbReference type="Proteomes" id="UP000657918"/>
    </source>
</evidence>
<dbReference type="EMBL" id="JADGMS010000010">
    <property type="protein sequence ID" value="KAF9673296.1"/>
    <property type="molecule type" value="Genomic_DNA"/>
</dbReference>
<reference evidence="2 3" key="1">
    <citation type="submission" date="2020-10" db="EMBL/GenBank/DDBJ databases">
        <title>Plant Genome Project.</title>
        <authorList>
            <person name="Zhang R.-G."/>
        </authorList>
    </citation>
    <scope>NUCLEOTIDE SEQUENCE [LARGE SCALE GENOMIC DNA]</scope>
    <source>
        <strain evidence="2">FAFU-HL-1</strain>
        <tissue evidence="2">Leaf</tissue>
    </source>
</reference>
<protein>
    <submittedName>
        <fullName evidence="2">Uncharacterized protein</fullName>
    </submittedName>
</protein>
<proteinExistence type="predicted"/>
<dbReference type="AlphaFoldDB" id="A0A835MTW9"/>
<keyword evidence="3" id="KW-1185">Reference proteome</keyword>
<dbReference type="Proteomes" id="UP000657918">
    <property type="component" value="Unassembled WGS sequence"/>
</dbReference>